<evidence type="ECO:0000313" key="3">
    <source>
        <dbReference type="Proteomes" id="UP000244956"/>
    </source>
</evidence>
<feature type="compositionally biased region" description="Polar residues" evidence="1">
    <location>
        <begin position="42"/>
        <end position="57"/>
    </location>
</feature>
<dbReference type="EMBL" id="QEWP01000030">
    <property type="protein sequence ID" value="PWD97622.1"/>
    <property type="molecule type" value="Genomic_DNA"/>
</dbReference>
<gene>
    <name evidence="2" type="ORF">DDZ16_19735</name>
</gene>
<name>A0A2U2B3I0_9BACT</name>
<protein>
    <submittedName>
        <fullName evidence="2">Uncharacterized protein</fullName>
    </submittedName>
</protein>
<keyword evidence="3" id="KW-1185">Reference proteome</keyword>
<accession>A0A2U2B3I0</accession>
<dbReference type="AlphaFoldDB" id="A0A2U2B3I0"/>
<proteinExistence type="predicted"/>
<comment type="caution">
    <text evidence="2">The sequence shown here is derived from an EMBL/GenBank/DDBJ whole genome shotgun (WGS) entry which is preliminary data.</text>
</comment>
<dbReference type="Proteomes" id="UP000244956">
    <property type="component" value="Unassembled WGS sequence"/>
</dbReference>
<evidence type="ECO:0000313" key="2">
    <source>
        <dbReference type="EMBL" id="PWD97622.1"/>
    </source>
</evidence>
<feature type="region of interest" description="Disordered" evidence="1">
    <location>
        <begin position="42"/>
        <end position="72"/>
    </location>
</feature>
<reference evidence="2 3" key="1">
    <citation type="submission" date="2018-05" db="EMBL/GenBank/DDBJ databases">
        <title>Marinilabilia rubrum sp. nov., isolated from saltern sediment.</title>
        <authorList>
            <person name="Zhang R."/>
        </authorList>
    </citation>
    <scope>NUCLEOTIDE SEQUENCE [LARGE SCALE GENOMIC DNA]</scope>
    <source>
        <strain evidence="2 3">WTE16</strain>
    </source>
</reference>
<organism evidence="2 3">
    <name type="scientific">Marinilabilia rubra</name>
    <dbReference type="NCBI Taxonomy" id="2162893"/>
    <lineage>
        <taxon>Bacteria</taxon>
        <taxon>Pseudomonadati</taxon>
        <taxon>Bacteroidota</taxon>
        <taxon>Bacteroidia</taxon>
        <taxon>Marinilabiliales</taxon>
        <taxon>Marinilabiliaceae</taxon>
        <taxon>Marinilabilia</taxon>
    </lineage>
</organism>
<sequence length="72" mass="7953">MPRAGLKSPYRAGIPNKLEISMIKTKNIRKEKLKSTIIKTANNVIQPQTGRRPSLSQPGVPPRENGHRPKAG</sequence>
<evidence type="ECO:0000256" key="1">
    <source>
        <dbReference type="SAM" id="MobiDB-lite"/>
    </source>
</evidence>